<evidence type="ECO:0000259" key="1">
    <source>
        <dbReference type="PROSITE" id="PS50878"/>
    </source>
</evidence>
<organism evidence="2 3">
    <name type="scientific">Nicotiana sylvestris</name>
    <name type="common">Wood tobacco</name>
    <name type="synonym">South American tobacco</name>
    <dbReference type="NCBI Taxonomy" id="4096"/>
    <lineage>
        <taxon>Eukaryota</taxon>
        <taxon>Viridiplantae</taxon>
        <taxon>Streptophyta</taxon>
        <taxon>Embryophyta</taxon>
        <taxon>Tracheophyta</taxon>
        <taxon>Spermatophyta</taxon>
        <taxon>Magnoliopsida</taxon>
        <taxon>eudicotyledons</taxon>
        <taxon>Gunneridae</taxon>
        <taxon>Pentapetalae</taxon>
        <taxon>asterids</taxon>
        <taxon>lamiids</taxon>
        <taxon>Solanales</taxon>
        <taxon>Solanaceae</taxon>
        <taxon>Nicotianoideae</taxon>
        <taxon>Nicotianeae</taxon>
        <taxon>Nicotiana</taxon>
    </lineage>
</organism>
<evidence type="ECO:0000313" key="2">
    <source>
        <dbReference type="Proteomes" id="UP000189701"/>
    </source>
</evidence>
<dbReference type="eggNOG" id="KOG1075">
    <property type="taxonomic scope" value="Eukaryota"/>
</dbReference>
<feature type="domain" description="Reverse transcriptase" evidence="1">
    <location>
        <begin position="1"/>
        <end position="144"/>
    </location>
</feature>
<dbReference type="Pfam" id="PF00078">
    <property type="entry name" value="RVT_1"/>
    <property type="match status" value="1"/>
</dbReference>
<dbReference type="AlphaFoldDB" id="A0A1U7XQD1"/>
<name>A0A1U7XQD1_NICSY</name>
<evidence type="ECO:0000313" key="3">
    <source>
        <dbReference type="RefSeq" id="XP_009789134.1"/>
    </source>
</evidence>
<dbReference type="Proteomes" id="UP000189701">
    <property type="component" value="Unplaced"/>
</dbReference>
<sequence length="294" mass="33446">MKIVSYTILINGEPSVPFNAAKGHRQRDHMSSFLFVLVMEYLSRSLKELPKKAEFHYHPIWSKLAITHLCFADDILLFARGDLSSVVTMQHCFNQFSAASSLKANLGKSLIYFGGVNRGDKDRIVQEFGLIESELPFNYLGVPLSTKKLSLVQWQPLIEKIVARISAWTAKKLSYGGRVQLVQIVLFGVQAYWAQLFVLPDKVLKTIDAYCRSYVWSSCNIISNKSLVSWERVCAPKSVGSLGLANLQKWNKAAIAKSFWDLTQKQDKLWIKWIHAYYTKGQAIETMTIPQQAY</sequence>
<dbReference type="STRING" id="4096.A0A1U7XQD1"/>
<protein>
    <submittedName>
        <fullName evidence="3">Uncharacterized protein LOC104236815</fullName>
    </submittedName>
</protein>
<dbReference type="RefSeq" id="XP_009789134.1">
    <property type="nucleotide sequence ID" value="XM_009790832.1"/>
</dbReference>
<proteinExistence type="predicted"/>
<dbReference type="PANTHER" id="PTHR33116:SF66">
    <property type="entry name" value="REVERSE TRANSCRIPTASE ZINC-BINDING DOMAIN-CONTAINING PROTEIN"/>
    <property type="match status" value="1"/>
</dbReference>
<dbReference type="PROSITE" id="PS50878">
    <property type="entry name" value="RT_POL"/>
    <property type="match status" value="1"/>
</dbReference>
<dbReference type="OrthoDB" id="1751077at2759"/>
<reference evidence="2" key="1">
    <citation type="journal article" date="2013" name="Genome Biol.">
        <title>Reference genomes and transcriptomes of Nicotiana sylvestris and Nicotiana tomentosiformis.</title>
        <authorList>
            <person name="Sierro N."/>
            <person name="Battey J.N."/>
            <person name="Ouadi S."/>
            <person name="Bovet L."/>
            <person name="Goepfert S."/>
            <person name="Bakaher N."/>
            <person name="Peitsch M.C."/>
            <person name="Ivanov N.V."/>
        </authorList>
    </citation>
    <scope>NUCLEOTIDE SEQUENCE [LARGE SCALE GENOMIC DNA]</scope>
</reference>
<accession>A0A1U7XQD1</accession>
<keyword evidence="2" id="KW-1185">Reference proteome</keyword>
<reference evidence="3" key="2">
    <citation type="submission" date="2025-08" db="UniProtKB">
        <authorList>
            <consortium name="RefSeq"/>
        </authorList>
    </citation>
    <scope>IDENTIFICATION</scope>
    <source>
        <tissue evidence="3">Leaf</tissue>
    </source>
</reference>
<gene>
    <name evidence="3" type="primary">LOC104236815</name>
</gene>
<dbReference type="InterPro" id="IPR000477">
    <property type="entry name" value="RT_dom"/>
</dbReference>
<dbReference type="PANTHER" id="PTHR33116">
    <property type="entry name" value="REVERSE TRANSCRIPTASE ZINC-BINDING DOMAIN-CONTAINING PROTEIN-RELATED-RELATED"/>
    <property type="match status" value="1"/>
</dbReference>